<dbReference type="GO" id="GO:0005737">
    <property type="term" value="C:cytoplasm"/>
    <property type="evidence" value="ECO:0007669"/>
    <property type="project" value="TreeGrafter"/>
</dbReference>
<sequence length="188" mass="20574">LLCEIDTFIFDADGVLWLDSTPIVGSAEFLEFLIEHGKQILVLTNNSNKSRSALLSKMQHMRGFGADNRKVYLIGSKGFAEQLDDAGIEHFGCGPDPAYAGNIDDDNFLSKDAFVYRVGFDDPLTKVGAVVVGFEKHFSYVKLMRAANFLQDEECLFLGTNEDETSPGPHPKMIIPDAGPIIAAVKTA</sequence>
<evidence type="ECO:0000313" key="1">
    <source>
        <dbReference type="WBParaSite" id="ASIM_0000211601-mRNA-1"/>
    </source>
</evidence>
<dbReference type="Pfam" id="PF13344">
    <property type="entry name" value="Hydrolase_6"/>
    <property type="match status" value="1"/>
</dbReference>
<dbReference type="PANTHER" id="PTHR19288">
    <property type="entry name" value="4-NITROPHENYLPHOSPHATASE-RELATED"/>
    <property type="match status" value="1"/>
</dbReference>
<organism evidence="1">
    <name type="scientific">Anisakis simplex</name>
    <name type="common">Herring worm</name>
    <dbReference type="NCBI Taxonomy" id="6269"/>
    <lineage>
        <taxon>Eukaryota</taxon>
        <taxon>Metazoa</taxon>
        <taxon>Ecdysozoa</taxon>
        <taxon>Nematoda</taxon>
        <taxon>Chromadorea</taxon>
        <taxon>Rhabditida</taxon>
        <taxon>Spirurina</taxon>
        <taxon>Ascaridomorpha</taxon>
        <taxon>Ascaridoidea</taxon>
        <taxon>Anisakidae</taxon>
        <taxon>Anisakis</taxon>
        <taxon>Anisakis simplex complex</taxon>
    </lineage>
</organism>
<dbReference type="SUPFAM" id="SSF56784">
    <property type="entry name" value="HAD-like"/>
    <property type="match status" value="1"/>
</dbReference>
<proteinExistence type="predicted"/>
<dbReference type="GO" id="GO:0016791">
    <property type="term" value="F:phosphatase activity"/>
    <property type="evidence" value="ECO:0007669"/>
    <property type="project" value="TreeGrafter"/>
</dbReference>
<dbReference type="InterPro" id="IPR036412">
    <property type="entry name" value="HAD-like_sf"/>
</dbReference>
<dbReference type="AlphaFoldDB" id="A0A0M3J3K3"/>
<accession>A0A0M3J3K3</accession>
<dbReference type="Gene3D" id="3.40.50.1000">
    <property type="entry name" value="HAD superfamily/HAD-like"/>
    <property type="match status" value="1"/>
</dbReference>
<dbReference type="WBParaSite" id="ASIM_0000211601-mRNA-1">
    <property type="protein sequence ID" value="ASIM_0000211601-mRNA-1"/>
    <property type="gene ID" value="ASIM_0000211601"/>
</dbReference>
<dbReference type="InterPro" id="IPR006357">
    <property type="entry name" value="HAD-SF_hydro_IIA"/>
</dbReference>
<dbReference type="InterPro" id="IPR023214">
    <property type="entry name" value="HAD_sf"/>
</dbReference>
<dbReference type="PANTHER" id="PTHR19288:SF83">
    <property type="entry name" value="PHOSPHOGLYCOLATE PHOSPHATASE"/>
    <property type="match status" value="1"/>
</dbReference>
<reference evidence="1" key="1">
    <citation type="submission" date="2017-02" db="UniProtKB">
        <authorList>
            <consortium name="WormBaseParasite"/>
        </authorList>
    </citation>
    <scope>IDENTIFICATION</scope>
</reference>
<protein>
    <submittedName>
        <fullName evidence="1">Phosphoglycolate phosphatase</fullName>
    </submittedName>
</protein>
<name>A0A0M3J3K3_ANISI</name>